<dbReference type="Gene3D" id="1.20.1260.20">
    <property type="entry name" value="PPE superfamily"/>
    <property type="match status" value="1"/>
</dbReference>
<protein>
    <submittedName>
        <fullName evidence="4">PPE family protein</fullName>
    </submittedName>
</protein>
<evidence type="ECO:0000313" key="5">
    <source>
        <dbReference type="Proteomes" id="UP000466632"/>
    </source>
</evidence>
<reference evidence="4 5" key="1">
    <citation type="journal article" date="2019" name="Emerg. Microbes Infect.">
        <title>Comprehensive subspecies identification of 175 nontuberculous mycobacteria species based on 7547 genomic profiles.</title>
        <authorList>
            <person name="Matsumoto Y."/>
            <person name="Kinjo T."/>
            <person name="Motooka D."/>
            <person name="Nabeya D."/>
            <person name="Jung N."/>
            <person name="Uechi K."/>
            <person name="Horii T."/>
            <person name="Iida T."/>
            <person name="Fujita J."/>
            <person name="Nakamura S."/>
        </authorList>
    </citation>
    <scope>NUCLEOTIDE SEQUENCE [LARGE SCALE GENOMIC DNA]</scope>
    <source>
        <strain evidence="4 5">JCM 16018</strain>
    </source>
</reference>
<evidence type="ECO:0000259" key="3">
    <source>
        <dbReference type="Pfam" id="PF00823"/>
    </source>
</evidence>
<dbReference type="InterPro" id="IPR000030">
    <property type="entry name" value="PPE_dom"/>
</dbReference>
<accession>A0A7I7P6N9</accession>
<dbReference type="GO" id="GO:0052572">
    <property type="term" value="P:response to host immune response"/>
    <property type="evidence" value="ECO:0007669"/>
    <property type="project" value="TreeGrafter"/>
</dbReference>
<evidence type="ECO:0000256" key="1">
    <source>
        <dbReference type="ARBA" id="ARBA00010652"/>
    </source>
</evidence>
<dbReference type="PANTHER" id="PTHR46766">
    <property type="entry name" value="GLUTAMINE-RICH PROTEIN 2"/>
    <property type="match status" value="1"/>
</dbReference>
<dbReference type="InterPro" id="IPR038332">
    <property type="entry name" value="PPE_sf"/>
</dbReference>
<dbReference type="AlphaFoldDB" id="A0A7I7P6N9"/>
<dbReference type="Pfam" id="PF00823">
    <property type="entry name" value="PPE"/>
    <property type="match status" value="1"/>
</dbReference>
<dbReference type="EMBL" id="AP022582">
    <property type="protein sequence ID" value="BBY04563.1"/>
    <property type="molecule type" value="Genomic_DNA"/>
</dbReference>
<dbReference type="KEGG" id="mseo:MSEO_50620"/>
<dbReference type="PANTHER" id="PTHR46766:SF1">
    <property type="entry name" value="GLUTAMINE-RICH PROTEIN 2"/>
    <property type="match status" value="1"/>
</dbReference>
<dbReference type="SUPFAM" id="SSF140459">
    <property type="entry name" value="PE/PPE dimer-like"/>
    <property type="match status" value="1"/>
</dbReference>
<organism evidence="4 5">
    <name type="scientific">Mycobacterium seoulense</name>
    <dbReference type="NCBI Taxonomy" id="386911"/>
    <lineage>
        <taxon>Bacteria</taxon>
        <taxon>Bacillati</taxon>
        <taxon>Actinomycetota</taxon>
        <taxon>Actinomycetes</taxon>
        <taxon>Mycobacteriales</taxon>
        <taxon>Mycobacteriaceae</taxon>
        <taxon>Mycobacterium</taxon>
    </lineage>
</organism>
<proteinExistence type="inferred from homology"/>
<evidence type="ECO:0000256" key="2">
    <source>
        <dbReference type="SAM" id="MobiDB-lite"/>
    </source>
</evidence>
<evidence type="ECO:0000313" key="4">
    <source>
        <dbReference type="EMBL" id="BBY04563.1"/>
    </source>
</evidence>
<feature type="region of interest" description="Disordered" evidence="2">
    <location>
        <begin position="341"/>
        <end position="379"/>
    </location>
</feature>
<keyword evidence="5" id="KW-1185">Reference proteome</keyword>
<dbReference type="Proteomes" id="UP000466632">
    <property type="component" value="Chromosome"/>
</dbReference>
<name>A0A7I7P6N9_9MYCO</name>
<sequence length="379" mass="38869">MDLFAPPEVTSTLIHSGPGAGSLIEAAGAWQQLAVELENSVAGYASSLSTLIESWDGPSSMAMLQAVQPYLIWLRTTAQQAQQMATSAEAAATAFAAVRSAVVTPAQVTANRTRLAQLLATNRFGQNTAAIAATQAEYQTMWANNSAAMTQYQAATNQTTSQLSQFNSPMAVTDPAASINQNAAVSNASLLSTASSTGNAIDQLGVTPFDPNAGWFSYFSTWGNQFISSGFPINMLSYLAQNTSAQALQGVGSDIGLGLSEGEGALASSVTRLASALQAAPGGAATGAMGVGVSLGKLTAPPAVVGLLPATQTPVQLASSVSPLPADAGLTGMPLMPMMAPATNSAGSGWRKRKQQKFEDLEYGAELPKKVIHRPPSGG</sequence>
<gene>
    <name evidence="4" type="primary">PPE22</name>
    <name evidence="4" type="ORF">MSEO_50620</name>
</gene>
<dbReference type="RefSeq" id="WP_163684194.1">
    <property type="nucleotide sequence ID" value="NZ_AP022582.1"/>
</dbReference>
<feature type="domain" description="PPE" evidence="3">
    <location>
        <begin position="5"/>
        <end position="163"/>
    </location>
</feature>
<comment type="similarity">
    <text evidence="1">Belongs to the mycobacterial PPE family.</text>
</comment>